<evidence type="ECO:0000313" key="1">
    <source>
        <dbReference type="EMBL" id="KFX46880.1"/>
    </source>
</evidence>
<protein>
    <submittedName>
        <fullName evidence="1">Uncharacterized protein</fullName>
    </submittedName>
</protein>
<dbReference type="EMBL" id="JPOX01000017">
    <property type="protein sequence ID" value="KFX46880.1"/>
    <property type="molecule type" value="Genomic_DNA"/>
</dbReference>
<reference key="1">
    <citation type="journal article" date="2014" name="PLoS Genet.">
        <title>Signature Gene Expression Reveals Novel Clues to the Molecular Mechanisms of Dimorphic Transition in Penicillium marneffei.</title>
        <authorList>
            <person name="Yang E."/>
            <person name="Wang G."/>
            <person name="Cai J."/>
            <person name="Woo P.C."/>
            <person name="Lau S.K."/>
            <person name="Yuen K.-Y."/>
            <person name="Chow W.-N."/>
            <person name="Lin X."/>
        </authorList>
    </citation>
    <scope>NUCLEOTIDE SEQUENCE [LARGE SCALE GENOMIC DNA]</scope>
    <source>
        <strain>PM1</strain>
    </source>
</reference>
<name>A0A093V3Y3_TALMA</name>
<comment type="caution">
    <text evidence="1">The sequence shown here is derived from an EMBL/GenBank/DDBJ whole genome shotgun (WGS) entry which is preliminary data.</text>
</comment>
<reference evidence="1" key="2">
    <citation type="journal article" date="2014" name="PLoS Genet.">
        <title>Signature gene expression reveals novel clues to the molecular mechanisms of dimorphic transition in Penicillium marneffei.</title>
        <authorList>
            <person name="Yang E."/>
            <person name="Wang G."/>
            <person name="Cai J."/>
            <person name="Woo P.C."/>
            <person name="Lau S.K."/>
            <person name="Yuen K.-Y."/>
            <person name="Chow W.-N."/>
            <person name="Lin X."/>
        </authorList>
    </citation>
    <scope>NUCLEOTIDE SEQUENCE</scope>
    <source>
        <strain evidence="1">PM1</strain>
    </source>
</reference>
<proteinExistence type="predicted"/>
<sequence>MAEANTIYQKAGLPVVTPDESEDFAQSLASLADPESLDGALMTEGADPSGGNTLETVYYINFNRKTSAELAPQLDALSANVNLSSQFMTVKANAAVASKVASKELPSNDETKKSVYKAKVVNHLANNAPWISSVGIQTQQKRFVEKKEDFHNALVKHFTQGLNLPDSIILKLENFLTNIKDLIVRSSDTSDSLTFFVLITLYQQDDVAKTWRPLGQTLSNYSKKKGDKSSGQNVDIHFEYVQSDGLFNNALFESNAKAGINQLVNSSASEFIKNPPIEVAVD</sequence>
<accession>A0A093V3Y3</accession>
<organism evidence="1">
    <name type="scientific">Talaromyces marneffei PM1</name>
    <dbReference type="NCBI Taxonomy" id="1077442"/>
    <lineage>
        <taxon>Eukaryota</taxon>
        <taxon>Fungi</taxon>
        <taxon>Dikarya</taxon>
        <taxon>Ascomycota</taxon>
        <taxon>Pezizomycotina</taxon>
        <taxon>Eurotiomycetes</taxon>
        <taxon>Eurotiomycetidae</taxon>
        <taxon>Eurotiales</taxon>
        <taxon>Trichocomaceae</taxon>
        <taxon>Talaromyces</taxon>
        <taxon>Talaromyces sect. Talaromyces</taxon>
    </lineage>
</organism>
<dbReference type="HOGENOM" id="CLU_933948_0_0_1"/>
<dbReference type="AlphaFoldDB" id="A0A093V3Y3"/>
<gene>
    <name evidence="1" type="ORF">GQ26_0171340</name>
</gene>
<dbReference type="eggNOG" id="ENOG502SNX8">
    <property type="taxonomic scope" value="Eukaryota"/>
</dbReference>